<accession>A0A1A9ALC2</accession>
<dbReference type="Proteomes" id="UP000078550">
    <property type="component" value="Unassembled WGS sequence"/>
</dbReference>
<gene>
    <name evidence="1" type="ORF">POVWA2_076600</name>
</gene>
<sequence length="281" mass="32998">MGTSIKLSDLPSRKFDGLKNSINYDILQNYATKTTSYIDDPWIDEFTTNIDNYLRNQSVSELIKNDKCCKDFNNITQNIKDKISSLVKDKGTQFFLLDKVNKWRDNFFSLHPDLKCDKQNNYWYRELNDFYDYCEDNIFIEAKIGDIQKSEECDSIIQNINQRRDALKKNQPIFQRKIGFRSIDNMPCSHTILDNTFSFITCMPSSQLVSERGPHSASHKPVHGGETLKLNNLQTIEMTKYASENEHTYFGIRRINIIMIQHKLCFNVTHYIYLIMNTILH</sequence>
<organism evidence="1 2">
    <name type="scientific">Plasmodium ovale wallikeri</name>
    <dbReference type="NCBI Taxonomy" id="864142"/>
    <lineage>
        <taxon>Eukaryota</taxon>
        <taxon>Sar</taxon>
        <taxon>Alveolata</taxon>
        <taxon>Apicomplexa</taxon>
        <taxon>Aconoidasida</taxon>
        <taxon>Haemosporida</taxon>
        <taxon>Plasmodiidae</taxon>
        <taxon>Plasmodium</taxon>
        <taxon>Plasmodium (Plasmodium)</taxon>
    </lineage>
</organism>
<protein>
    <submittedName>
        <fullName evidence="1">PIR Superfamily Protein</fullName>
    </submittedName>
</protein>
<dbReference type="EMBL" id="FLRE01001661">
    <property type="protein sequence ID" value="SBT56992.1"/>
    <property type="molecule type" value="Genomic_DNA"/>
</dbReference>
<proteinExistence type="predicted"/>
<name>A0A1A9ALC2_PLAOA</name>
<dbReference type="AlphaFoldDB" id="A0A1A9ALC2"/>
<reference evidence="2" key="1">
    <citation type="submission" date="2016-05" db="EMBL/GenBank/DDBJ databases">
        <authorList>
            <person name="Naeem Raeece"/>
        </authorList>
    </citation>
    <scope>NUCLEOTIDE SEQUENCE [LARGE SCALE GENOMIC DNA]</scope>
</reference>
<evidence type="ECO:0000313" key="1">
    <source>
        <dbReference type="EMBL" id="SBT56992.1"/>
    </source>
</evidence>
<evidence type="ECO:0000313" key="2">
    <source>
        <dbReference type="Proteomes" id="UP000078550"/>
    </source>
</evidence>